<organism evidence="1 2">
    <name type="scientific">Fusarium solani subsp. cucurbitae</name>
    <name type="common">Neocosmosporum cucurbitae</name>
    <dbReference type="NCBI Taxonomy" id="2747967"/>
    <lineage>
        <taxon>Eukaryota</taxon>
        <taxon>Fungi</taxon>
        <taxon>Dikarya</taxon>
        <taxon>Ascomycota</taxon>
        <taxon>Pezizomycotina</taxon>
        <taxon>Sordariomycetes</taxon>
        <taxon>Hypocreomycetidae</taxon>
        <taxon>Hypocreales</taxon>
        <taxon>Nectriaceae</taxon>
        <taxon>Fusarium</taxon>
        <taxon>Fusarium solani species complex</taxon>
    </lineage>
</organism>
<name>A0ACD3Z444_FUSSC</name>
<keyword evidence="2" id="KW-1185">Reference proteome</keyword>
<evidence type="ECO:0000313" key="1">
    <source>
        <dbReference type="EMBL" id="UPK95937.1"/>
    </source>
</evidence>
<dbReference type="EMBL" id="CP090034">
    <property type="protein sequence ID" value="UPK95937.1"/>
    <property type="molecule type" value="Genomic_DNA"/>
</dbReference>
<dbReference type="Proteomes" id="UP000830768">
    <property type="component" value="Chromosome 5"/>
</dbReference>
<proteinExistence type="predicted"/>
<reference evidence="1" key="1">
    <citation type="submission" date="2021-11" db="EMBL/GenBank/DDBJ databases">
        <title>Fusarium solani-melongenae Genome sequencing and assembly.</title>
        <authorList>
            <person name="Xie S."/>
            <person name="Huang L."/>
            <person name="Zhang X."/>
        </authorList>
    </citation>
    <scope>NUCLEOTIDE SEQUENCE</scope>
    <source>
        <strain evidence="1">CRI 24-3</strain>
    </source>
</reference>
<gene>
    <name evidence="1" type="ORF">LCI18_006872</name>
</gene>
<protein>
    <submittedName>
        <fullName evidence="1">Uncharacterized protein</fullName>
    </submittedName>
</protein>
<sequence>MTQYFSQFIIRSGKYQRICDEEQEAGGPPPQRSKRGRRFTRLSRTGAWLFLADLVIFGLLLSFIWPLISLLRYNKQLFPISVNVTSDGSLDAFRITERPQIPRILHQTVKNDTIPSIWVDAQNSCRKVYSEFDYMLWTDERAREFLSTEYPWFLETWDNYPFPIQRADAIRYFVLYHYGGMYLDMDTVCHEPFPLHQIESDTLAHNFLFEATLPTGVTNDIMVSSARHPAFSSAIRILPVSYHITRFWARLVPYAAIMGSTGPLFISLAVAKYLYEEPLLPSPTVQVIHPSCLKPYISNLQTAT</sequence>
<evidence type="ECO:0000313" key="2">
    <source>
        <dbReference type="Proteomes" id="UP000830768"/>
    </source>
</evidence>
<accession>A0ACD3Z444</accession>